<reference evidence="2 3" key="1">
    <citation type="submission" date="2016-10" db="EMBL/GenBank/DDBJ databases">
        <authorList>
            <person name="de Groot N.N."/>
        </authorList>
    </citation>
    <scope>NUCLEOTIDE SEQUENCE [LARGE SCALE GENOMIC DNA]</scope>
    <source>
        <strain evidence="2 3">CGMCC 1.6291</strain>
    </source>
</reference>
<dbReference type="PANTHER" id="PTHR39338">
    <property type="entry name" value="BLL5662 PROTEIN-RELATED"/>
    <property type="match status" value="1"/>
</dbReference>
<dbReference type="STRING" id="406100.SAMN04488052_102394"/>
<evidence type="ECO:0000313" key="3">
    <source>
        <dbReference type="Proteomes" id="UP000199657"/>
    </source>
</evidence>
<dbReference type="InterPro" id="IPR036465">
    <property type="entry name" value="vWFA_dom_sf"/>
</dbReference>
<sequence length="382" mass="42647">MNTPATRITPVTRGLMGLTRTLRARGWPVGIEEQHDALRIAETVGVDHREQLRDALRALYCGTPDQWREFDTLFSDYWFPKRGTRTRASGPGGGLQPVPGRSGGEPQSQPDRAGDDGSEDAEPGGAREGASRREGLGRTDFRHLHDPAERRALDALTDRMARRWKYRLRRRWRVVRKGRHLNLRRTLRNSIGRGGVPVDPVWQRPRRQPPNLVLLVDASRSMNLYSYRFLRFAAGALTAFPGSEAFVFHTRLIRVTDALAEPAAERMGEKLALVASGWNGGTRIGDSLAAFNRQYGGGVRRRTVVVVLSDGLDTGDIDVLTGALAELRRRAGRLIWLNPLMGRQGYAPEARAMKAALPYLDRLAPAHTLESLMALEQDLVRL</sequence>
<dbReference type="RefSeq" id="WP_091641183.1">
    <property type="nucleotide sequence ID" value="NZ_FOEG01000002.1"/>
</dbReference>
<dbReference type="PIRSF" id="PIRSF010256">
    <property type="entry name" value="CoxE_vWa"/>
    <property type="match status" value="1"/>
</dbReference>
<gene>
    <name evidence="2" type="ORF">SAMN04488052_102394</name>
</gene>
<dbReference type="EMBL" id="FOEG01000002">
    <property type="protein sequence ID" value="SEO72357.1"/>
    <property type="molecule type" value="Genomic_DNA"/>
</dbReference>
<dbReference type="PANTHER" id="PTHR39338:SF6">
    <property type="entry name" value="BLL5662 PROTEIN"/>
    <property type="match status" value="1"/>
</dbReference>
<name>A0A1H8S1E1_9GAMM</name>
<feature type="compositionally biased region" description="Basic and acidic residues" evidence="1">
    <location>
        <begin position="129"/>
        <end position="143"/>
    </location>
</feature>
<evidence type="ECO:0000256" key="1">
    <source>
        <dbReference type="SAM" id="MobiDB-lite"/>
    </source>
</evidence>
<keyword evidence="3" id="KW-1185">Reference proteome</keyword>
<organism evidence="2 3">
    <name type="scientific">Aquisalimonas asiatica</name>
    <dbReference type="NCBI Taxonomy" id="406100"/>
    <lineage>
        <taxon>Bacteria</taxon>
        <taxon>Pseudomonadati</taxon>
        <taxon>Pseudomonadota</taxon>
        <taxon>Gammaproteobacteria</taxon>
        <taxon>Chromatiales</taxon>
        <taxon>Ectothiorhodospiraceae</taxon>
        <taxon>Aquisalimonas</taxon>
    </lineage>
</organism>
<dbReference type="Pfam" id="PF05762">
    <property type="entry name" value="VWA_CoxE"/>
    <property type="match status" value="1"/>
</dbReference>
<dbReference type="AlphaFoldDB" id="A0A1H8S1E1"/>
<evidence type="ECO:0000313" key="2">
    <source>
        <dbReference type="EMBL" id="SEO72357.1"/>
    </source>
</evidence>
<dbReference type="SUPFAM" id="SSF53300">
    <property type="entry name" value="vWA-like"/>
    <property type="match status" value="1"/>
</dbReference>
<dbReference type="OrthoDB" id="9790469at2"/>
<dbReference type="Gene3D" id="3.40.50.410">
    <property type="entry name" value="von Willebrand factor, type A domain"/>
    <property type="match status" value="1"/>
</dbReference>
<accession>A0A1H8S1E1</accession>
<feature type="region of interest" description="Disordered" evidence="1">
    <location>
        <begin position="82"/>
        <end position="143"/>
    </location>
</feature>
<proteinExistence type="predicted"/>
<dbReference type="InterPro" id="IPR011195">
    <property type="entry name" value="UCP010256"/>
</dbReference>
<dbReference type="CDD" id="cd00198">
    <property type="entry name" value="vWFA"/>
    <property type="match status" value="1"/>
</dbReference>
<protein>
    <submittedName>
        <fullName evidence="2">Uncharacterized conserved protein, contains von Willebrand factor type A (VWA) domain</fullName>
    </submittedName>
</protein>
<dbReference type="InterPro" id="IPR008912">
    <property type="entry name" value="Uncharacterised_CoxE"/>
</dbReference>
<dbReference type="Proteomes" id="UP000199657">
    <property type="component" value="Unassembled WGS sequence"/>
</dbReference>